<evidence type="ECO:0000256" key="3">
    <source>
        <dbReference type="ARBA" id="ARBA00022692"/>
    </source>
</evidence>
<keyword evidence="5 6" id="KW-0472">Membrane</keyword>
<evidence type="ECO:0000256" key="2">
    <source>
        <dbReference type="ARBA" id="ARBA00022448"/>
    </source>
</evidence>
<feature type="domain" description="Citrate transporter-like" evidence="7">
    <location>
        <begin position="14"/>
        <end position="400"/>
    </location>
</feature>
<sequence length="454" mass="48571">MLTVYGLAIVIIFMVLIMTKRTTPFTALVLSPVVIALIAGFGPMIGEYSLTGVKGVAATVFMLLFAIMYFGLMLTAGLFDPLVRFILRIVKGDPLKVLVGTALLAAVVSVDGDGSTTTMIVCSAMIPVYRRLKMRMMDLAVIIIMANSIMNLLPWGGPTARIIAALKVDEGELLRNILPGMLVATVWVVIVAVLRGLAERKRLGIVEITSQEVMALSPANAMIAASEHNVDSAQAHQQESEKLKRPHLLWPNLILTLLMMVLLIFGGMGFVPKLPSAIIFEIGFAIALLMNYRKLSESREIIELHGANAMHVIIMVLAAGVFMGILNESGMSEAIGQSIGTVVPASMGSHWGLVTALASVPGTFLMSNDAFYLGVLPILAQTGATYGFTPMQIAVASTTGQAFHLLSPLVGFIYLLLHLTGVDMGAWQRTAAKWSLGTFAIFLLGAFTIGGVPL</sequence>
<feature type="transmembrane region" description="Helical" evidence="6">
    <location>
        <begin position="274"/>
        <end position="292"/>
    </location>
</feature>
<feature type="transmembrane region" description="Helical" evidence="6">
    <location>
        <begin position="434"/>
        <end position="452"/>
    </location>
</feature>
<organism evidence="8 9">
    <name type="scientific">Kineosphaera limosa NBRC 100340</name>
    <dbReference type="NCBI Taxonomy" id="1184609"/>
    <lineage>
        <taxon>Bacteria</taxon>
        <taxon>Bacillati</taxon>
        <taxon>Actinomycetota</taxon>
        <taxon>Actinomycetes</taxon>
        <taxon>Micrococcales</taxon>
        <taxon>Dermatophilaceae</taxon>
        <taxon>Kineosphaera</taxon>
    </lineage>
</organism>
<keyword evidence="2" id="KW-0813">Transport</keyword>
<dbReference type="PANTHER" id="PTHR30354:SF11">
    <property type="entry name" value="PERMEASE"/>
    <property type="match status" value="1"/>
</dbReference>
<dbReference type="RefSeq" id="WP_006592571.1">
    <property type="nucleotide sequence ID" value="NZ_BAHD01000031.1"/>
</dbReference>
<evidence type="ECO:0000313" key="9">
    <source>
        <dbReference type="Proteomes" id="UP000008366"/>
    </source>
</evidence>
<evidence type="ECO:0000259" key="7">
    <source>
        <dbReference type="Pfam" id="PF03600"/>
    </source>
</evidence>
<proteinExistence type="predicted"/>
<dbReference type="eggNOG" id="COG2851">
    <property type="taxonomic scope" value="Bacteria"/>
</dbReference>
<feature type="transmembrane region" description="Helical" evidence="6">
    <location>
        <begin position="25"/>
        <end position="45"/>
    </location>
</feature>
<dbReference type="STRING" id="1184609.KILIM_031_00110"/>
<evidence type="ECO:0000256" key="4">
    <source>
        <dbReference type="ARBA" id="ARBA00022989"/>
    </source>
</evidence>
<dbReference type="GO" id="GO:0005886">
    <property type="term" value="C:plasma membrane"/>
    <property type="evidence" value="ECO:0007669"/>
    <property type="project" value="TreeGrafter"/>
</dbReference>
<gene>
    <name evidence="8" type="ORF">KILIM_031_00110</name>
</gene>
<name>K6XB37_9MICO</name>
<evidence type="ECO:0000313" key="8">
    <source>
        <dbReference type="EMBL" id="GAB96039.1"/>
    </source>
</evidence>
<dbReference type="InterPro" id="IPR003474">
    <property type="entry name" value="Glcn_transporter"/>
</dbReference>
<comment type="subcellular location">
    <subcellularLocation>
        <location evidence="1">Membrane</location>
        <topology evidence="1">Multi-pass membrane protein</topology>
    </subcellularLocation>
</comment>
<dbReference type="GO" id="GO:0015137">
    <property type="term" value="F:citrate transmembrane transporter activity"/>
    <property type="evidence" value="ECO:0007669"/>
    <property type="project" value="InterPro"/>
</dbReference>
<feature type="transmembrane region" description="Helical" evidence="6">
    <location>
        <begin position="248"/>
        <end position="268"/>
    </location>
</feature>
<evidence type="ECO:0000256" key="5">
    <source>
        <dbReference type="ARBA" id="ARBA00023136"/>
    </source>
</evidence>
<dbReference type="GO" id="GO:0015128">
    <property type="term" value="F:gluconate transmembrane transporter activity"/>
    <property type="evidence" value="ECO:0007669"/>
    <property type="project" value="InterPro"/>
</dbReference>
<keyword evidence="3 6" id="KW-0812">Transmembrane</keyword>
<feature type="transmembrane region" description="Helical" evidence="6">
    <location>
        <begin position="338"/>
        <end position="358"/>
    </location>
</feature>
<feature type="transmembrane region" description="Helical" evidence="6">
    <location>
        <begin position="177"/>
        <end position="198"/>
    </location>
</feature>
<feature type="transmembrane region" description="Helical" evidence="6">
    <location>
        <begin position="401"/>
        <end position="422"/>
    </location>
</feature>
<feature type="transmembrane region" description="Helical" evidence="6">
    <location>
        <begin position="304"/>
        <end position="326"/>
    </location>
</feature>
<dbReference type="PANTHER" id="PTHR30354">
    <property type="entry name" value="GNT FAMILY GLUCONATE TRANSPORTER"/>
    <property type="match status" value="1"/>
</dbReference>
<feature type="transmembrane region" description="Helical" evidence="6">
    <location>
        <begin position="57"/>
        <end position="79"/>
    </location>
</feature>
<dbReference type="OrthoDB" id="5329450at2"/>
<dbReference type="Pfam" id="PF03600">
    <property type="entry name" value="CitMHS"/>
    <property type="match status" value="1"/>
</dbReference>
<dbReference type="EMBL" id="BAHD01000031">
    <property type="protein sequence ID" value="GAB96039.1"/>
    <property type="molecule type" value="Genomic_DNA"/>
</dbReference>
<dbReference type="InterPro" id="IPR004680">
    <property type="entry name" value="Cit_transptr-like_dom"/>
</dbReference>
<accession>K6XB37</accession>
<reference evidence="8 9" key="1">
    <citation type="submission" date="2012-08" db="EMBL/GenBank/DDBJ databases">
        <title>Whole genome shotgun sequence of Kineosphaera limosa NBRC 100340.</title>
        <authorList>
            <person name="Yoshida I."/>
            <person name="Isaki S."/>
            <person name="Hosoyama A."/>
            <person name="Tsuchikane K."/>
            <person name="Katsumata H."/>
            <person name="Ando Y."/>
            <person name="Ohji S."/>
            <person name="Hamada M."/>
            <person name="Tamura T."/>
            <person name="Yamazoe A."/>
            <person name="Yamazaki S."/>
            <person name="Fujita N."/>
        </authorList>
    </citation>
    <scope>NUCLEOTIDE SEQUENCE [LARGE SCALE GENOMIC DNA]</scope>
    <source>
        <strain evidence="8 9">NBRC 100340</strain>
    </source>
</reference>
<feature type="transmembrane region" description="Helical" evidence="6">
    <location>
        <begin position="139"/>
        <end position="157"/>
    </location>
</feature>
<keyword evidence="9" id="KW-1185">Reference proteome</keyword>
<dbReference type="AlphaFoldDB" id="K6XB37"/>
<evidence type="ECO:0000256" key="6">
    <source>
        <dbReference type="SAM" id="Phobius"/>
    </source>
</evidence>
<dbReference type="Proteomes" id="UP000008366">
    <property type="component" value="Unassembled WGS sequence"/>
</dbReference>
<evidence type="ECO:0000256" key="1">
    <source>
        <dbReference type="ARBA" id="ARBA00004141"/>
    </source>
</evidence>
<dbReference type="InterPro" id="IPR014738">
    <property type="entry name" value="Citrate_transporter"/>
</dbReference>
<keyword evidence="4 6" id="KW-1133">Transmembrane helix</keyword>
<feature type="transmembrane region" description="Helical" evidence="6">
    <location>
        <begin position="370"/>
        <end position="389"/>
    </location>
</feature>
<protein>
    <submittedName>
        <fullName evidence="8">Putative citrate transporter</fullName>
    </submittedName>
</protein>
<comment type="caution">
    <text evidence="8">The sequence shown here is derived from an EMBL/GenBank/DDBJ whole genome shotgun (WGS) entry which is preliminary data.</text>
</comment>
<dbReference type="NCBIfam" id="TIGR00784">
    <property type="entry name" value="citMHS"/>
    <property type="match status" value="1"/>
</dbReference>